<evidence type="ECO:0000313" key="2">
    <source>
        <dbReference type="EMBL" id="KKM85360.1"/>
    </source>
</evidence>
<dbReference type="Gene3D" id="3.90.230.10">
    <property type="entry name" value="Creatinase/methionine aminopeptidase superfamily"/>
    <property type="match status" value="1"/>
</dbReference>
<feature type="domain" description="Peptidase M24" evidence="1">
    <location>
        <begin position="44"/>
        <end position="246"/>
    </location>
</feature>
<proteinExistence type="predicted"/>
<dbReference type="EMBL" id="LAZR01007425">
    <property type="protein sequence ID" value="KKM85360.1"/>
    <property type="molecule type" value="Genomic_DNA"/>
</dbReference>
<protein>
    <recommendedName>
        <fullName evidence="1">Peptidase M24 domain-containing protein</fullName>
    </recommendedName>
</protein>
<reference evidence="2" key="1">
    <citation type="journal article" date="2015" name="Nature">
        <title>Complex archaea that bridge the gap between prokaryotes and eukaryotes.</title>
        <authorList>
            <person name="Spang A."/>
            <person name="Saw J.H."/>
            <person name="Jorgensen S.L."/>
            <person name="Zaremba-Niedzwiedzka K."/>
            <person name="Martijn J."/>
            <person name="Lind A.E."/>
            <person name="van Eijk R."/>
            <person name="Schleper C."/>
            <person name="Guy L."/>
            <person name="Ettema T.J."/>
        </authorList>
    </citation>
    <scope>NUCLEOTIDE SEQUENCE</scope>
</reference>
<dbReference type="InterPro" id="IPR050659">
    <property type="entry name" value="Peptidase_M24B"/>
</dbReference>
<dbReference type="Pfam" id="PF00557">
    <property type="entry name" value="Peptidase_M24"/>
    <property type="match status" value="1"/>
</dbReference>
<dbReference type="InterPro" id="IPR036005">
    <property type="entry name" value="Creatinase/aminopeptidase-like"/>
</dbReference>
<accession>A0A0F9N9E3</accession>
<comment type="caution">
    <text evidence="2">The sequence shown here is derived from an EMBL/GenBank/DDBJ whole genome shotgun (WGS) entry which is preliminary data.</text>
</comment>
<evidence type="ECO:0000259" key="1">
    <source>
        <dbReference type="Pfam" id="PF00557"/>
    </source>
</evidence>
<name>A0A0F9N9E3_9ZZZZ</name>
<gene>
    <name evidence="2" type="ORF">LCGC14_1289880</name>
</gene>
<dbReference type="InterPro" id="IPR000994">
    <property type="entry name" value="Pept_M24"/>
</dbReference>
<sequence length="265" mass="30386">YADYLRVGDYFSVKELAPESEFFSAAPIIKELRSVKSQEELNDLRNVCKATIEILETLPDIIKTGMTEREIKAEIEYQYMKLGSPSFPAIVATGAHSADPHHNSSMKKIETGVLLIDTGLQIDNMCSDITWTLWVGKTPSEEFLKAYNALYESKEIANNFFIDNTPNNVPAIKCREHLAKRGFDHEKLFFHGFGHSLGFETHDIGPRISWKIAEEYKLKENMVYTSEPGLYWRDKWGIRLEDDIIIGKDKCEKVTYNPKEPLIIE</sequence>
<dbReference type="SUPFAM" id="SSF55920">
    <property type="entry name" value="Creatinase/aminopeptidase"/>
    <property type="match status" value="1"/>
</dbReference>
<dbReference type="PANTHER" id="PTHR46112:SF3">
    <property type="entry name" value="AMINOPEPTIDASE YPDF"/>
    <property type="match status" value="1"/>
</dbReference>
<feature type="non-terminal residue" evidence="2">
    <location>
        <position position="1"/>
    </location>
</feature>
<organism evidence="2">
    <name type="scientific">marine sediment metagenome</name>
    <dbReference type="NCBI Taxonomy" id="412755"/>
    <lineage>
        <taxon>unclassified sequences</taxon>
        <taxon>metagenomes</taxon>
        <taxon>ecological metagenomes</taxon>
    </lineage>
</organism>
<dbReference type="AlphaFoldDB" id="A0A0F9N9E3"/>
<dbReference type="PANTHER" id="PTHR46112">
    <property type="entry name" value="AMINOPEPTIDASE"/>
    <property type="match status" value="1"/>
</dbReference>